<dbReference type="CDD" id="cd05289">
    <property type="entry name" value="MDR_like_2"/>
    <property type="match status" value="1"/>
</dbReference>
<dbReference type="InterPro" id="IPR036291">
    <property type="entry name" value="NAD(P)-bd_dom_sf"/>
</dbReference>
<dbReference type="GO" id="GO:0003960">
    <property type="term" value="F:quinone reductase (NADPH) activity"/>
    <property type="evidence" value="ECO:0007669"/>
    <property type="project" value="TreeGrafter"/>
</dbReference>
<reference evidence="4" key="1">
    <citation type="journal article" date="2019" name="ACS Chem. Biol.">
        <title>Bioactivity-HiTES Unveils Cryptic Antibiotics Encoded in Actinomycete Bacteria.</title>
        <authorList>
            <person name="Moon K."/>
            <person name="Xu F."/>
            <person name="Zhang C."/>
            <person name="Seyedsayamdost M.R."/>
        </authorList>
    </citation>
    <scope>NUCLEOTIDE SEQUENCE</scope>
    <source>
        <strain evidence="4">A18</strain>
    </source>
</reference>
<dbReference type="InterPro" id="IPR011032">
    <property type="entry name" value="GroES-like_sf"/>
</dbReference>
<dbReference type="Pfam" id="PF08240">
    <property type="entry name" value="ADH_N"/>
    <property type="match status" value="1"/>
</dbReference>
<gene>
    <name evidence="4" type="primary">hrsP1</name>
</gene>
<dbReference type="GO" id="GO:0035925">
    <property type="term" value="F:mRNA 3'-UTR AU-rich region binding"/>
    <property type="evidence" value="ECO:0007669"/>
    <property type="project" value="TreeGrafter"/>
</dbReference>
<dbReference type="InterPro" id="IPR013154">
    <property type="entry name" value="ADH-like_N"/>
</dbReference>
<dbReference type="PANTHER" id="PTHR48106:SF13">
    <property type="entry name" value="QUINONE OXIDOREDUCTASE-RELATED"/>
    <property type="match status" value="1"/>
</dbReference>
<dbReference type="SMART" id="SM00829">
    <property type="entry name" value="PKS_ER"/>
    <property type="match status" value="1"/>
</dbReference>
<feature type="domain" description="Enoyl reductase (ER)" evidence="3">
    <location>
        <begin position="10"/>
        <end position="300"/>
    </location>
</feature>
<protein>
    <submittedName>
        <fullName evidence="4">HrsP1</fullName>
    </submittedName>
</protein>
<dbReference type="GO" id="GO:0070402">
    <property type="term" value="F:NADPH binding"/>
    <property type="evidence" value="ECO:0007669"/>
    <property type="project" value="TreeGrafter"/>
</dbReference>
<dbReference type="SUPFAM" id="SSF50129">
    <property type="entry name" value="GroES-like"/>
    <property type="match status" value="1"/>
</dbReference>
<dbReference type="EMBL" id="MH743143">
    <property type="protein sequence ID" value="QBK46642.1"/>
    <property type="molecule type" value="Genomic_DNA"/>
</dbReference>
<dbReference type="Gene3D" id="3.90.180.10">
    <property type="entry name" value="Medium-chain alcohol dehydrogenases, catalytic domain"/>
    <property type="match status" value="1"/>
</dbReference>
<sequence length="303" mass="31487">MKAAVFQEFGGPEVLKVEEVETPRPGAGEIRVRVKAAGVQAYDTAVRAGWNPPGMTISFPQTIGNDFAGVVDELGEGVTEFAVGDEVLGWALLSCSAEYLVVSAEQVVAKPAGMPWEVAGAFSASAQTAHTALEALEIGAGDTLLVHAAAGGVGTIAVQLAQVLGATAIGTASERNHEYLRSLGATPVTYGEGLADRVRELAPGGVTAALDGIGGDALDVSVELVKDKNRIATLVDFGRVEELGVRAVFSQRAKERLAGLTALYAEGKLRVEVSKTFPLEQAADAHREMETGHVRGKIVITVG</sequence>
<dbReference type="GO" id="GO:0005829">
    <property type="term" value="C:cytosol"/>
    <property type="evidence" value="ECO:0007669"/>
    <property type="project" value="TreeGrafter"/>
</dbReference>
<name>A0A481XTH0_9ACTN</name>
<evidence type="ECO:0000256" key="2">
    <source>
        <dbReference type="ARBA" id="ARBA00023002"/>
    </source>
</evidence>
<evidence type="ECO:0000313" key="4">
    <source>
        <dbReference type="EMBL" id="QBK46642.1"/>
    </source>
</evidence>
<dbReference type="Gene3D" id="3.40.50.720">
    <property type="entry name" value="NAD(P)-binding Rossmann-like Domain"/>
    <property type="match status" value="1"/>
</dbReference>
<accession>A0A481XTH0</accession>
<dbReference type="InterPro" id="IPR020843">
    <property type="entry name" value="ER"/>
</dbReference>
<organism evidence="4">
    <name type="scientific">Streptomyces hiroshimensis</name>
    <dbReference type="NCBI Taxonomy" id="66424"/>
    <lineage>
        <taxon>Bacteria</taxon>
        <taxon>Bacillati</taxon>
        <taxon>Actinomycetota</taxon>
        <taxon>Actinomycetes</taxon>
        <taxon>Kitasatosporales</taxon>
        <taxon>Streptomycetaceae</taxon>
        <taxon>Streptomyces</taxon>
    </lineage>
</organism>
<evidence type="ECO:0000259" key="3">
    <source>
        <dbReference type="SMART" id="SM00829"/>
    </source>
</evidence>
<keyword evidence="2" id="KW-0560">Oxidoreductase</keyword>
<proteinExistence type="predicted"/>
<dbReference type="AlphaFoldDB" id="A0A481XTH0"/>
<keyword evidence="1" id="KW-0521">NADP</keyword>
<evidence type="ECO:0000256" key="1">
    <source>
        <dbReference type="ARBA" id="ARBA00022857"/>
    </source>
</evidence>
<dbReference type="SUPFAM" id="SSF51735">
    <property type="entry name" value="NAD(P)-binding Rossmann-fold domains"/>
    <property type="match status" value="1"/>
</dbReference>
<dbReference type="PANTHER" id="PTHR48106">
    <property type="entry name" value="QUINONE OXIDOREDUCTASE PIG3-RELATED"/>
    <property type="match status" value="1"/>
</dbReference>
<dbReference type="Pfam" id="PF13602">
    <property type="entry name" value="ADH_zinc_N_2"/>
    <property type="match status" value="1"/>
</dbReference>